<accession>A0AAJ8M4K5</accession>
<feature type="compositionally biased region" description="Acidic residues" evidence="1">
    <location>
        <begin position="377"/>
        <end position="390"/>
    </location>
</feature>
<dbReference type="PANTHER" id="PTHR15410:SF2">
    <property type="entry name" value="HIRA-INTERACTING PROTEIN 3"/>
    <property type="match status" value="1"/>
</dbReference>
<dbReference type="GO" id="GO:0005634">
    <property type="term" value="C:nucleus"/>
    <property type="evidence" value="ECO:0007669"/>
    <property type="project" value="TreeGrafter"/>
</dbReference>
<evidence type="ECO:0000256" key="1">
    <source>
        <dbReference type="SAM" id="MobiDB-lite"/>
    </source>
</evidence>
<dbReference type="GeneID" id="30207887"/>
<feature type="compositionally biased region" description="Low complexity" evidence="1">
    <location>
        <begin position="76"/>
        <end position="87"/>
    </location>
</feature>
<proteinExistence type="predicted"/>
<organism evidence="2 3">
    <name type="scientific">Kwoniella bestiolae CBS 10118</name>
    <dbReference type="NCBI Taxonomy" id="1296100"/>
    <lineage>
        <taxon>Eukaryota</taxon>
        <taxon>Fungi</taxon>
        <taxon>Dikarya</taxon>
        <taxon>Basidiomycota</taxon>
        <taxon>Agaricomycotina</taxon>
        <taxon>Tremellomycetes</taxon>
        <taxon>Tremellales</taxon>
        <taxon>Cryptococcaceae</taxon>
        <taxon>Kwoniella</taxon>
    </lineage>
</organism>
<feature type="region of interest" description="Disordered" evidence="1">
    <location>
        <begin position="67"/>
        <end position="281"/>
    </location>
</feature>
<dbReference type="KEGG" id="kbi:30207887"/>
<feature type="region of interest" description="Disordered" evidence="1">
    <location>
        <begin position="346"/>
        <end position="398"/>
    </location>
</feature>
<evidence type="ECO:0000313" key="3">
    <source>
        <dbReference type="Proteomes" id="UP000092730"/>
    </source>
</evidence>
<gene>
    <name evidence="2" type="ORF">I302_100112</name>
</gene>
<dbReference type="RefSeq" id="XP_065725093.1">
    <property type="nucleotide sequence ID" value="XM_065869021.1"/>
</dbReference>
<dbReference type="AlphaFoldDB" id="A0AAJ8M4K5"/>
<name>A0AAJ8M4K5_9TREE</name>
<dbReference type="PANTHER" id="PTHR15410">
    <property type="entry name" value="HIRA-INTERACTING PROTEIN 3"/>
    <property type="match status" value="1"/>
</dbReference>
<dbReference type="Proteomes" id="UP000092730">
    <property type="component" value="Chromosome 1"/>
</dbReference>
<dbReference type="InterPro" id="IPR037647">
    <property type="entry name" value="HIRIP3"/>
</dbReference>
<protein>
    <submittedName>
        <fullName evidence="2">Uncharacterized protein</fullName>
    </submittedName>
</protein>
<feature type="compositionally biased region" description="Acidic residues" evidence="1">
    <location>
        <begin position="153"/>
        <end position="169"/>
    </location>
</feature>
<dbReference type="EMBL" id="CP144541">
    <property type="protein sequence ID" value="WVW78161.1"/>
    <property type="molecule type" value="Genomic_DNA"/>
</dbReference>
<keyword evidence="3" id="KW-1185">Reference proteome</keyword>
<sequence length="415" mass="45325">MDDSLLPSLLKATSKVVRQASRPGGSLEHGVFTMSIARSEIERAMGLDGGELGKGEWKGKVKEMVQDALDKVDNEPSSSQASSSKYPSPSPSPAPAKRGKNKSNTKDKSSSSKSRNKKSKSDEFTDDRSDAPKKSKGSSKDRPSKKGKKVESESEEDERIEGNESDLDDISPQMTPPLKSKSTSTSTKRTSAKKDKEEEETKKKYVEEPQARMSDSDMSSVYDEAPPSKSRKPLAATKRKPKSKSVSVMSSDDEKPSLKKRKSGSKKKDPNEGLSPDEARLADLKRIVVACGVRKQWAKEFADFPSTSSQIRHLQSLLSSIGMKGQPTLGKARTLKEKRELAQELDDVTTFEAARGVSSDTRASRSRAGGKNKMVDSDDEEEEEEPEEPIELDKEESALGAVLDLDFLGGDSDSD</sequence>
<feature type="compositionally biased region" description="Low complexity" evidence="1">
    <location>
        <begin position="179"/>
        <end position="189"/>
    </location>
</feature>
<reference evidence="2" key="2">
    <citation type="submission" date="2024-02" db="EMBL/GenBank/DDBJ databases">
        <title>Comparative genomics of Cryptococcus and Kwoniella reveals pathogenesis evolution and contrasting modes of karyotype evolution via chromosome fusion or intercentromeric recombination.</title>
        <authorList>
            <person name="Coelho M.A."/>
            <person name="David-Palma M."/>
            <person name="Shea T."/>
            <person name="Bowers K."/>
            <person name="McGinley-Smith S."/>
            <person name="Mohammad A.W."/>
            <person name="Gnirke A."/>
            <person name="Yurkov A.M."/>
            <person name="Nowrousian M."/>
            <person name="Sun S."/>
            <person name="Cuomo C.A."/>
            <person name="Heitman J."/>
        </authorList>
    </citation>
    <scope>NUCLEOTIDE SEQUENCE</scope>
    <source>
        <strain evidence="2">CBS 10118</strain>
    </source>
</reference>
<feature type="compositionally biased region" description="Basic and acidic residues" evidence="1">
    <location>
        <begin position="266"/>
        <end position="281"/>
    </location>
</feature>
<feature type="compositionally biased region" description="Basic and acidic residues" evidence="1">
    <location>
        <begin position="119"/>
        <end position="152"/>
    </location>
</feature>
<feature type="compositionally biased region" description="Basic residues" evidence="1">
    <location>
        <begin position="229"/>
        <end position="243"/>
    </location>
</feature>
<feature type="compositionally biased region" description="Basic and acidic residues" evidence="1">
    <location>
        <begin position="192"/>
        <end position="210"/>
    </location>
</feature>
<reference evidence="2" key="1">
    <citation type="submission" date="2013-07" db="EMBL/GenBank/DDBJ databases">
        <authorList>
            <consortium name="The Broad Institute Genome Sequencing Platform"/>
            <person name="Cuomo C."/>
            <person name="Litvintseva A."/>
            <person name="Chen Y."/>
            <person name="Heitman J."/>
            <person name="Sun S."/>
            <person name="Springer D."/>
            <person name="Dromer F."/>
            <person name="Young S.K."/>
            <person name="Zeng Q."/>
            <person name="Gargeya S."/>
            <person name="Fitzgerald M."/>
            <person name="Abouelleil A."/>
            <person name="Alvarado L."/>
            <person name="Berlin A.M."/>
            <person name="Chapman S.B."/>
            <person name="Dewar J."/>
            <person name="Goldberg J."/>
            <person name="Griggs A."/>
            <person name="Gujja S."/>
            <person name="Hansen M."/>
            <person name="Howarth C."/>
            <person name="Imamovic A."/>
            <person name="Larimer J."/>
            <person name="McCowan C."/>
            <person name="Murphy C."/>
            <person name="Pearson M."/>
            <person name="Priest M."/>
            <person name="Roberts A."/>
            <person name="Saif S."/>
            <person name="Shea T."/>
            <person name="Sykes S."/>
            <person name="Wortman J."/>
            <person name="Nusbaum C."/>
            <person name="Birren B."/>
        </authorList>
    </citation>
    <scope>NUCLEOTIDE SEQUENCE</scope>
    <source>
        <strain evidence="2">CBS 10118</strain>
    </source>
</reference>
<evidence type="ECO:0000313" key="2">
    <source>
        <dbReference type="EMBL" id="WVW78161.1"/>
    </source>
</evidence>